<dbReference type="GO" id="GO:0016887">
    <property type="term" value="F:ATP hydrolysis activity"/>
    <property type="evidence" value="ECO:0007669"/>
    <property type="project" value="InterPro"/>
</dbReference>
<evidence type="ECO:0000259" key="4">
    <source>
        <dbReference type="PROSITE" id="PS50893"/>
    </source>
</evidence>
<accession>A0A2C6ZZA5</accession>
<feature type="domain" description="ABC transporter" evidence="4">
    <location>
        <begin position="6"/>
        <end position="236"/>
    </location>
</feature>
<dbReference type="PANTHER" id="PTHR42781:SF4">
    <property type="entry name" value="SPERMIDINE_PUTRESCINE IMPORT ATP-BINDING PROTEIN POTA"/>
    <property type="match status" value="1"/>
</dbReference>
<evidence type="ECO:0000256" key="1">
    <source>
        <dbReference type="ARBA" id="ARBA00022448"/>
    </source>
</evidence>
<dbReference type="RefSeq" id="WP_099097318.1">
    <property type="nucleotide sequence ID" value="NZ_PDNU01000066.1"/>
</dbReference>
<gene>
    <name evidence="5" type="ORF">CR162_20260</name>
</gene>
<dbReference type="GO" id="GO:0005524">
    <property type="term" value="F:ATP binding"/>
    <property type="evidence" value="ECO:0007669"/>
    <property type="project" value="UniProtKB-KW"/>
</dbReference>
<sequence>MSLGEIAFEGIEKRYGPMVAVRSLTASVAQGEFLTILGPSGSGKTTILSMVAGLTAPTAGRIRIGGRNVTHLPPQERRIGLVFQSYALFPHLTVEKNVAFPLAVRGTPRGEIARRVEAALARVRLGGFGARKPAQLSGGQQQRVALARALVFEPDILLLDEPLGALDRKLREEVQVELKSLQRDLGITTLLVTHDQEEALSLSDRLLVLDQGAVQQVGAPHMVYRRPANRFVADFLGLANMFEGRLEAGGLRLPGGALLPCRADGRAEGSPATLVVRPEHIRLGSSGLSARFRQAVYLGHLQRWHLETAEGARLVATPPPGATAPAPGTPLPLGWAAEDGWLLPDGTDAARPALAGTPSLQPA</sequence>
<evidence type="ECO:0000256" key="3">
    <source>
        <dbReference type="ARBA" id="ARBA00022840"/>
    </source>
</evidence>
<dbReference type="SMART" id="SM00382">
    <property type="entry name" value="AAA"/>
    <property type="match status" value="1"/>
</dbReference>
<dbReference type="AlphaFoldDB" id="A0A2C6ZZA5"/>
<keyword evidence="1" id="KW-0813">Transport</keyword>
<dbReference type="EMBL" id="PDNU01000066">
    <property type="protein sequence ID" value="PHK93128.1"/>
    <property type="molecule type" value="Genomic_DNA"/>
</dbReference>
<dbReference type="SUPFAM" id="SSF52540">
    <property type="entry name" value="P-loop containing nucleoside triphosphate hydrolases"/>
    <property type="match status" value="1"/>
</dbReference>
<keyword evidence="6" id="KW-1185">Reference proteome</keyword>
<dbReference type="PANTHER" id="PTHR42781">
    <property type="entry name" value="SPERMIDINE/PUTRESCINE IMPORT ATP-BINDING PROTEIN POTA"/>
    <property type="match status" value="1"/>
</dbReference>
<dbReference type="FunFam" id="3.40.50.300:FF:000425">
    <property type="entry name" value="Probable ABC transporter, ATP-binding subunit"/>
    <property type="match status" value="1"/>
</dbReference>
<dbReference type="InterPro" id="IPR003439">
    <property type="entry name" value="ABC_transporter-like_ATP-bd"/>
</dbReference>
<dbReference type="InterPro" id="IPR012340">
    <property type="entry name" value="NA-bd_OB-fold"/>
</dbReference>
<name>A0A2C6ZZA5_9PROT</name>
<dbReference type="InterPro" id="IPR027417">
    <property type="entry name" value="P-loop_NTPase"/>
</dbReference>
<comment type="caution">
    <text evidence="5">The sequence shown here is derived from an EMBL/GenBank/DDBJ whole genome shotgun (WGS) entry which is preliminary data.</text>
</comment>
<dbReference type="GO" id="GO:0015697">
    <property type="term" value="P:quaternary ammonium group transport"/>
    <property type="evidence" value="ECO:0007669"/>
    <property type="project" value="UniProtKB-ARBA"/>
</dbReference>
<dbReference type="InterPro" id="IPR013611">
    <property type="entry name" value="Transp-assoc_OB_typ2"/>
</dbReference>
<dbReference type="InterPro" id="IPR008995">
    <property type="entry name" value="Mo/tungstate-bd_C_term_dom"/>
</dbReference>
<reference evidence="5 6" key="1">
    <citation type="submission" date="2017-10" db="EMBL/GenBank/DDBJ databases">
        <authorList>
            <person name="Banno H."/>
            <person name="Chua N.-H."/>
        </authorList>
    </citation>
    <scope>NUCLEOTIDE SEQUENCE [LARGE SCALE GENOMIC DNA]</scope>
    <source>
        <strain evidence="5 6">YW11</strain>
    </source>
</reference>
<dbReference type="GO" id="GO:0043190">
    <property type="term" value="C:ATP-binding cassette (ABC) transporter complex"/>
    <property type="evidence" value="ECO:0007669"/>
    <property type="project" value="InterPro"/>
</dbReference>
<dbReference type="OrthoDB" id="9802264at2"/>
<dbReference type="PROSITE" id="PS50893">
    <property type="entry name" value="ABC_TRANSPORTER_2"/>
    <property type="match status" value="1"/>
</dbReference>
<keyword evidence="2" id="KW-0547">Nucleotide-binding</keyword>
<dbReference type="PROSITE" id="PS00211">
    <property type="entry name" value="ABC_TRANSPORTER_1"/>
    <property type="match status" value="1"/>
</dbReference>
<dbReference type="Pfam" id="PF08402">
    <property type="entry name" value="TOBE_2"/>
    <property type="match status" value="1"/>
</dbReference>
<evidence type="ECO:0000313" key="5">
    <source>
        <dbReference type="EMBL" id="PHK93128.1"/>
    </source>
</evidence>
<proteinExistence type="predicted"/>
<dbReference type="Proteomes" id="UP000223527">
    <property type="component" value="Unassembled WGS sequence"/>
</dbReference>
<evidence type="ECO:0000313" key="6">
    <source>
        <dbReference type="Proteomes" id="UP000223527"/>
    </source>
</evidence>
<dbReference type="SUPFAM" id="SSF50331">
    <property type="entry name" value="MOP-like"/>
    <property type="match status" value="1"/>
</dbReference>
<dbReference type="Gene3D" id="2.40.50.100">
    <property type="match status" value="1"/>
</dbReference>
<protein>
    <submittedName>
        <fullName evidence="5">Polyamine ABC transporter ATP-binding protein</fullName>
    </submittedName>
</protein>
<dbReference type="Gene3D" id="3.40.50.300">
    <property type="entry name" value="P-loop containing nucleotide triphosphate hydrolases"/>
    <property type="match status" value="1"/>
</dbReference>
<organism evidence="5 6">
    <name type="scientific">Teichococcus rhizosphaerae</name>
    <dbReference type="NCBI Taxonomy" id="1335062"/>
    <lineage>
        <taxon>Bacteria</taxon>
        <taxon>Pseudomonadati</taxon>
        <taxon>Pseudomonadota</taxon>
        <taxon>Alphaproteobacteria</taxon>
        <taxon>Acetobacterales</taxon>
        <taxon>Roseomonadaceae</taxon>
        <taxon>Roseomonas</taxon>
    </lineage>
</organism>
<dbReference type="Gene3D" id="2.40.50.140">
    <property type="entry name" value="Nucleic acid-binding proteins"/>
    <property type="match status" value="1"/>
</dbReference>
<evidence type="ECO:0000256" key="2">
    <source>
        <dbReference type="ARBA" id="ARBA00022741"/>
    </source>
</evidence>
<dbReference type="GO" id="GO:0022857">
    <property type="term" value="F:transmembrane transporter activity"/>
    <property type="evidence" value="ECO:0007669"/>
    <property type="project" value="InterPro"/>
</dbReference>
<dbReference type="InterPro" id="IPR003593">
    <property type="entry name" value="AAA+_ATPase"/>
</dbReference>
<dbReference type="InterPro" id="IPR050093">
    <property type="entry name" value="ABC_SmlMolc_Importer"/>
</dbReference>
<dbReference type="Pfam" id="PF00005">
    <property type="entry name" value="ABC_tran"/>
    <property type="match status" value="1"/>
</dbReference>
<keyword evidence="3 5" id="KW-0067">ATP-binding</keyword>
<dbReference type="InterPro" id="IPR017871">
    <property type="entry name" value="ABC_transporter-like_CS"/>
</dbReference>